<organism evidence="2 3">
    <name type="scientific">Candidatus Fervidibacter japonicus</name>
    <dbReference type="NCBI Taxonomy" id="2035412"/>
    <lineage>
        <taxon>Bacteria</taxon>
        <taxon>Candidatus Fervidibacterota</taxon>
        <taxon>Candidatus Fervidibacter</taxon>
    </lineage>
</organism>
<feature type="transmembrane region" description="Helical" evidence="1">
    <location>
        <begin position="109"/>
        <end position="132"/>
    </location>
</feature>
<keyword evidence="1" id="KW-1133">Transmembrane helix</keyword>
<reference evidence="3" key="1">
    <citation type="submission" date="2017-09" db="EMBL/GenBank/DDBJ databases">
        <title>Metaegenomics of thermophilic ammonia-oxidizing enrichment culture.</title>
        <authorList>
            <person name="Kato S."/>
            <person name="Suzuki K."/>
        </authorList>
    </citation>
    <scope>NUCLEOTIDE SEQUENCE [LARGE SCALE GENOMIC DNA]</scope>
</reference>
<dbReference type="AlphaFoldDB" id="A0A2H5XB52"/>
<accession>A0A2H5XB52</accession>
<keyword evidence="1" id="KW-0812">Transmembrane</keyword>
<keyword evidence="1" id="KW-0472">Membrane</keyword>
<name>A0A2H5XB52_9BACT</name>
<comment type="caution">
    <text evidence="2">The sequence shown here is derived from an EMBL/GenBank/DDBJ whole genome shotgun (WGS) entry which is preliminary data.</text>
</comment>
<protein>
    <submittedName>
        <fullName evidence="2">Uncharacterized protein</fullName>
    </submittedName>
</protein>
<feature type="transmembrane region" description="Helical" evidence="1">
    <location>
        <begin position="230"/>
        <end position="255"/>
    </location>
</feature>
<feature type="transmembrane region" description="Helical" evidence="1">
    <location>
        <begin position="206"/>
        <end position="224"/>
    </location>
</feature>
<feature type="transmembrane region" description="Helical" evidence="1">
    <location>
        <begin position="7"/>
        <end position="27"/>
    </location>
</feature>
<sequence>MLRRDRGLTEAIFLVGLLLLPLDGYLWRAGLPALVIACALAYGIAWEIPRLLFPRRVGAADQLTASLALTCVLLCFYIGKSDRAIAQMVREQGQAAAFTSPLWIVNDGVLLALTVAVMMVLLAFTTLLLYLWQGDRDHRASFAARLREFLVRDVGCALVGIVVGLGGGAWAVLVSTQGTGIGIATWIAMWAAVRSAALTPTPWQRAVIAVGAALILAGAIGGLTSSWTNALMSALFGAAIAVAHWVVVFALRAVAGTSQEHDPATIEHRHQRPKDAPFYVPWVGFYTLRFVGLVVAFFVVGAGWLWGLR</sequence>
<dbReference type="EMBL" id="BEHT01000010">
    <property type="protein sequence ID" value="GBC98421.1"/>
    <property type="molecule type" value="Genomic_DNA"/>
</dbReference>
<feature type="transmembrane region" description="Helical" evidence="1">
    <location>
        <begin position="60"/>
        <end position="79"/>
    </location>
</feature>
<evidence type="ECO:0000313" key="3">
    <source>
        <dbReference type="Proteomes" id="UP000236173"/>
    </source>
</evidence>
<dbReference type="Proteomes" id="UP000236173">
    <property type="component" value="Unassembled WGS sequence"/>
</dbReference>
<feature type="transmembrane region" description="Helical" evidence="1">
    <location>
        <begin position="276"/>
        <end position="306"/>
    </location>
</feature>
<feature type="transmembrane region" description="Helical" evidence="1">
    <location>
        <begin position="153"/>
        <end position="173"/>
    </location>
</feature>
<evidence type="ECO:0000256" key="1">
    <source>
        <dbReference type="SAM" id="Phobius"/>
    </source>
</evidence>
<feature type="transmembrane region" description="Helical" evidence="1">
    <location>
        <begin position="33"/>
        <end position="53"/>
    </location>
</feature>
<evidence type="ECO:0000313" key="2">
    <source>
        <dbReference type="EMBL" id="GBC98421.1"/>
    </source>
</evidence>
<proteinExistence type="predicted"/>
<gene>
    <name evidence="2" type="ORF">HRbin17_00933</name>
</gene>